<feature type="domain" description="Fibronectin type-III" evidence="2">
    <location>
        <begin position="45"/>
        <end position="142"/>
    </location>
</feature>
<dbReference type="Gene3D" id="2.60.40.10">
    <property type="entry name" value="Immunoglobulins"/>
    <property type="match status" value="1"/>
</dbReference>
<dbReference type="Proteomes" id="UP000319732">
    <property type="component" value="Unassembled WGS sequence"/>
</dbReference>
<evidence type="ECO:0000259" key="2">
    <source>
        <dbReference type="PROSITE" id="PS50853"/>
    </source>
</evidence>
<proteinExistence type="predicted"/>
<gene>
    <name evidence="3" type="ORF">FKG94_28400</name>
</gene>
<sequence length="171" mass="18708">MVTHENEMDEEPVPVDDPDSDEEEEIDVGCIEYDFYVTLFYRILAPGIPASINTNTPDSTGRIVVSWGAPGGNIHDYQLEESRNGGAYANVYTGTSRTKTLTNRNQGSTYRYRVRASAGSHGIYKYGGWRTSSSVSVPTAPPAVGSRVIYIHTDLLGSPVAESNEQGEIEQ</sequence>
<dbReference type="SUPFAM" id="SSF49265">
    <property type="entry name" value="Fibronectin type III"/>
    <property type="match status" value="1"/>
</dbReference>
<protein>
    <recommendedName>
        <fullName evidence="2">Fibronectin type-III domain-containing protein</fullName>
    </recommendedName>
</protein>
<comment type="caution">
    <text evidence="3">The sequence shown here is derived from an EMBL/GenBank/DDBJ whole genome shotgun (WGS) entry which is preliminary data.</text>
</comment>
<feature type="region of interest" description="Disordered" evidence="1">
    <location>
        <begin position="1"/>
        <end position="24"/>
    </location>
</feature>
<dbReference type="CDD" id="cd00063">
    <property type="entry name" value="FN3"/>
    <property type="match status" value="1"/>
</dbReference>
<dbReference type="AlphaFoldDB" id="A0A545SKY8"/>
<evidence type="ECO:0000256" key="1">
    <source>
        <dbReference type="SAM" id="MobiDB-lite"/>
    </source>
</evidence>
<dbReference type="PROSITE" id="PS50853">
    <property type="entry name" value="FN3"/>
    <property type="match status" value="1"/>
</dbReference>
<keyword evidence="4" id="KW-1185">Reference proteome</keyword>
<feature type="compositionally biased region" description="Acidic residues" evidence="1">
    <location>
        <begin position="7"/>
        <end position="24"/>
    </location>
</feature>
<dbReference type="InterPro" id="IPR013783">
    <property type="entry name" value="Ig-like_fold"/>
</dbReference>
<dbReference type="InterPro" id="IPR003961">
    <property type="entry name" value="FN3_dom"/>
</dbReference>
<evidence type="ECO:0000313" key="3">
    <source>
        <dbReference type="EMBL" id="TQV65649.1"/>
    </source>
</evidence>
<dbReference type="OrthoDB" id="6316386at2"/>
<reference evidence="3 4" key="1">
    <citation type="submission" date="2019-06" db="EMBL/GenBank/DDBJ databases">
        <title>Whole genome sequence for Cellvibrionaceae sp. R142.</title>
        <authorList>
            <person name="Wang G."/>
        </authorList>
    </citation>
    <scope>NUCLEOTIDE SEQUENCE [LARGE SCALE GENOMIC DNA]</scope>
    <source>
        <strain evidence="3 4">R142</strain>
    </source>
</reference>
<name>A0A545SKY8_9GAMM</name>
<organism evidence="3 4">
    <name type="scientific">Exilibacterium tricleocarpae</name>
    <dbReference type="NCBI Taxonomy" id="2591008"/>
    <lineage>
        <taxon>Bacteria</taxon>
        <taxon>Pseudomonadati</taxon>
        <taxon>Pseudomonadota</taxon>
        <taxon>Gammaproteobacteria</taxon>
        <taxon>Cellvibrionales</taxon>
        <taxon>Cellvibrionaceae</taxon>
        <taxon>Exilibacterium</taxon>
    </lineage>
</organism>
<dbReference type="EMBL" id="VHSG01000061">
    <property type="protein sequence ID" value="TQV65649.1"/>
    <property type="molecule type" value="Genomic_DNA"/>
</dbReference>
<dbReference type="InterPro" id="IPR036116">
    <property type="entry name" value="FN3_sf"/>
</dbReference>
<evidence type="ECO:0000313" key="4">
    <source>
        <dbReference type="Proteomes" id="UP000319732"/>
    </source>
</evidence>
<accession>A0A545SKY8</accession>